<evidence type="ECO:0000259" key="4">
    <source>
        <dbReference type="Pfam" id="PF13649"/>
    </source>
</evidence>
<protein>
    <submittedName>
        <fullName evidence="5">Methyltransferase</fullName>
    </submittedName>
</protein>
<evidence type="ECO:0000256" key="1">
    <source>
        <dbReference type="ARBA" id="ARBA00022603"/>
    </source>
</evidence>
<accession>A0A075JIX1</accession>
<keyword evidence="1 5" id="KW-0489">Methyltransferase</keyword>
<dbReference type="GeneID" id="41839914"/>
<dbReference type="Gene3D" id="3.40.50.150">
    <property type="entry name" value="Vaccinia Virus protein VP39"/>
    <property type="match status" value="1"/>
</dbReference>
<organism evidence="5 6">
    <name type="scientific">Dermacoccus nishinomiyaensis</name>
    <dbReference type="NCBI Taxonomy" id="1274"/>
    <lineage>
        <taxon>Bacteria</taxon>
        <taxon>Bacillati</taxon>
        <taxon>Actinomycetota</taxon>
        <taxon>Actinomycetes</taxon>
        <taxon>Micrococcales</taxon>
        <taxon>Dermacoccaceae</taxon>
        <taxon>Dermacoccus</taxon>
    </lineage>
</organism>
<dbReference type="OrthoDB" id="8385759at2"/>
<reference evidence="5 6" key="1">
    <citation type="submission" date="2014-07" db="EMBL/GenBank/DDBJ databases">
        <title>Genome Sequencing of Dermacoccus nishinomiyaensis.</title>
        <authorList>
            <person name="Hong K.W."/>
            <person name="Chan K.G."/>
        </authorList>
    </citation>
    <scope>NUCLEOTIDE SEQUENCE [LARGE SCALE GENOMIC DNA]</scope>
    <source>
        <strain evidence="5 6">M25</strain>
    </source>
</reference>
<sequence length="343" mass="37124">MNDTQLSTAATSPTATAGSEEYLRVNKANWDDRAVAHAASPDYSVQHFIDHPDAISRVARFDVQRAPGLGSLDGLDVVHLQCHIGTDTLSLKRLGAQRVTGVDLSPKSLEEARRIAAAAGHGDIEYVESDVYSAPEALGGRQFDLVYTGIGALCWLPSIERWAQVVAALLKPGGRLFIREGHPMLWAMGDHPATAKRTLRDDEFTTPAVEFPYFEQEQPLVFDDGGTYVETDHEFTANVTHEWNHGLGEVVTALLKAGLRLDGLVEHQSVPWNALPGQMVEIEPNEWQLAENPARLAATYTLTATKPADVDDAGSARLTAPEASASQDTPTPPASDEPSARTT</sequence>
<dbReference type="CDD" id="cd02440">
    <property type="entry name" value="AdoMet_MTases"/>
    <property type="match status" value="1"/>
</dbReference>
<evidence type="ECO:0000256" key="3">
    <source>
        <dbReference type="SAM" id="MobiDB-lite"/>
    </source>
</evidence>
<dbReference type="HOGENOM" id="CLU_065741_0_0_11"/>
<dbReference type="SUPFAM" id="SSF53335">
    <property type="entry name" value="S-adenosyl-L-methionine-dependent methyltransferases"/>
    <property type="match status" value="1"/>
</dbReference>
<dbReference type="KEGG" id="dni:HX89_01455"/>
<dbReference type="eggNOG" id="COG2227">
    <property type="taxonomic scope" value="Bacteria"/>
</dbReference>
<dbReference type="PANTHER" id="PTHR43861:SF1">
    <property type="entry name" value="TRANS-ACONITATE 2-METHYLTRANSFERASE"/>
    <property type="match status" value="1"/>
</dbReference>
<feature type="region of interest" description="Disordered" evidence="3">
    <location>
        <begin position="305"/>
        <end position="343"/>
    </location>
</feature>
<evidence type="ECO:0000256" key="2">
    <source>
        <dbReference type="ARBA" id="ARBA00022679"/>
    </source>
</evidence>
<keyword evidence="6" id="KW-1185">Reference proteome</keyword>
<feature type="domain" description="Methyltransferase" evidence="4">
    <location>
        <begin position="77"/>
        <end position="174"/>
    </location>
</feature>
<dbReference type="Pfam" id="PF13649">
    <property type="entry name" value="Methyltransf_25"/>
    <property type="match status" value="1"/>
</dbReference>
<dbReference type="InterPro" id="IPR041698">
    <property type="entry name" value="Methyltransf_25"/>
</dbReference>
<proteinExistence type="predicted"/>
<dbReference type="Proteomes" id="UP000027986">
    <property type="component" value="Chromosome"/>
</dbReference>
<dbReference type="GO" id="GO:0032259">
    <property type="term" value="P:methylation"/>
    <property type="evidence" value="ECO:0007669"/>
    <property type="project" value="UniProtKB-KW"/>
</dbReference>
<name>A0A075JIX1_9MICO</name>
<dbReference type="AlphaFoldDB" id="A0A075JIX1"/>
<dbReference type="GO" id="GO:0008168">
    <property type="term" value="F:methyltransferase activity"/>
    <property type="evidence" value="ECO:0007669"/>
    <property type="project" value="UniProtKB-KW"/>
</dbReference>
<dbReference type="PANTHER" id="PTHR43861">
    <property type="entry name" value="TRANS-ACONITATE 2-METHYLTRANSFERASE-RELATED"/>
    <property type="match status" value="1"/>
</dbReference>
<evidence type="ECO:0000313" key="6">
    <source>
        <dbReference type="Proteomes" id="UP000027986"/>
    </source>
</evidence>
<dbReference type="EMBL" id="CP008889">
    <property type="protein sequence ID" value="AIF39868.1"/>
    <property type="molecule type" value="Genomic_DNA"/>
</dbReference>
<dbReference type="InterPro" id="IPR029063">
    <property type="entry name" value="SAM-dependent_MTases_sf"/>
</dbReference>
<gene>
    <name evidence="5" type="ORF">HX89_01455</name>
</gene>
<keyword evidence="2 5" id="KW-0808">Transferase</keyword>
<evidence type="ECO:0000313" key="5">
    <source>
        <dbReference type="EMBL" id="AIF39868.1"/>
    </source>
</evidence>
<dbReference type="RefSeq" id="WP_051805491.1">
    <property type="nucleotide sequence ID" value="NZ_CP008889.1"/>
</dbReference>